<evidence type="ECO:0000256" key="2">
    <source>
        <dbReference type="ARBA" id="ARBA00022603"/>
    </source>
</evidence>
<dbReference type="Proteomes" id="UP000324907">
    <property type="component" value="Unassembled WGS sequence"/>
</dbReference>
<comment type="caution">
    <text evidence="6">The sequence shown here is derived from an EMBL/GenBank/DDBJ whole genome shotgun (WGS) entry which is preliminary data.</text>
</comment>
<proteinExistence type="inferred from homology"/>
<evidence type="ECO:0000256" key="1">
    <source>
        <dbReference type="ARBA" id="ARBA00008361"/>
    </source>
</evidence>
<dbReference type="EMBL" id="VLTL01000093">
    <property type="protein sequence ID" value="KAA0161565.1"/>
    <property type="molecule type" value="Genomic_DNA"/>
</dbReference>
<dbReference type="InterPro" id="IPR029063">
    <property type="entry name" value="SAM-dependent_MTases_sf"/>
</dbReference>
<protein>
    <recommendedName>
        <fullName evidence="4">Methyltransferase type 11 domain-containing protein</fullName>
    </recommendedName>
</protein>
<dbReference type="EMBL" id="VLTN01000053">
    <property type="protein sequence ID" value="KAA0148454.1"/>
    <property type="molecule type" value="Genomic_DNA"/>
</dbReference>
<dbReference type="EMBL" id="VLTM01000090">
    <property type="protein sequence ID" value="KAA0154844.1"/>
    <property type="molecule type" value="Genomic_DNA"/>
</dbReference>
<dbReference type="Pfam" id="PF08241">
    <property type="entry name" value="Methyltransf_11"/>
    <property type="match status" value="1"/>
</dbReference>
<reference evidence="8 9" key="1">
    <citation type="submission" date="2019-07" db="EMBL/GenBank/DDBJ databases">
        <title>Genomes of Cafeteria roenbergensis.</title>
        <authorList>
            <person name="Fischer M.G."/>
            <person name="Hackl T."/>
            <person name="Roman M."/>
        </authorList>
    </citation>
    <scope>NUCLEOTIDE SEQUENCE [LARGE SCALE GENOMIC DNA]</scope>
    <source>
        <strain evidence="5 8">BVI</strain>
        <strain evidence="6 10">Cflag</strain>
        <strain evidence="7 9">RCC970-E3</strain>
    </source>
</reference>
<dbReference type="Proteomes" id="UP000323011">
    <property type="component" value="Unassembled WGS sequence"/>
</dbReference>
<comment type="similarity">
    <text evidence="1">Belongs to the methyltransferase superfamily.</text>
</comment>
<dbReference type="GO" id="GO:0008757">
    <property type="term" value="F:S-adenosylmethionine-dependent methyltransferase activity"/>
    <property type="evidence" value="ECO:0007669"/>
    <property type="project" value="InterPro"/>
</dbReference>
<dbReference type="PANTHER" id="PTHR44942:SF4">
    <property type="entry name" value="METHYLTRANSFERASE TYPE 11 DOMAIN-CONTAINING PROTEIN"/>
    <property type="match status" value="1"/>
</dbReference>
<dbReference type="InterPro" id="IPR051052">
    <property type="entry name" value="Diverse_substrate_MTase"/>
</dbReference>
<keyword evidence="2" id="KW-0489">Methyltransferase</keyword>
<dbReference type="GO" id="GO:0032259">
    <property type="term" value="P:methylation"/>
    <property type="evidence" value="ECO:0007669"/>
    <property type="project" value="UniProtKB-KW"/>
</dbReference>
<keyword evidence="3" id="KW-0808">Transferase</keyword>
<dbReference type="SUPFAM" id="SSF53335">
    <property type="entry name" value="S-adenosyl-L-methionine-dependent methyltransferases"/>
    <property type="match status" value="1"/>
</dbReference>
<evidence type="ECO:0000259" key="4">
    <source>
        <dbReference type="Pfam" id="PF08241"/>
    </source>
</evidence>
<name>A0A5A8CQW9_CAFRO</name>
<dbReference type="InterPro" id="IPR013216">
    <property type="entry name" value="Methyltransf_11"/>
</dbReference>
<keyword evidence="8" id="KW-1185">Reference proteome</keyword>
<evidence type="ECO:0000313" key="7">
    <source>
        <dbReference type="EMBL" id="KAA0161565.1"/>
    </source>
</evidence>
<dbReference type="Gene3D" id="3.40.50.150">
    <property type="entry name" value="Vaccinia Virus protein VP39"/>
    <property type="match status" value="1"/>
</dbReference>
<organism evidence="6 10">
    <name type="scientific">Cafeteria roenbergensis</name>
    <name type="common">Marine flagellate</name>
    <dbReference type="NCBI Taxonomy" id="33653"/>
    <lineage>
        <taxon>Eukaryota</taxon>
        <taxon>Sar</taxon>
        <taxon>Stramenopiles</taxon>
        <taxon>Bigyra</taxon>
        <taxon>Opalozoa</taxon>
        <taxon>Bicosoecida</taxon>
        <taxon>Cafeteriaceae</taxon>
        <taxon>Cafeteria</taxon>
    </lineage>
</organism>
<evidence type="ECO:0000313" key="5">
    <source>
        <dbReference type="EMBL" id="KAA0148454.1"/>
    </source>
</evidence>
<sequence length="324" mass="34233">MAAAAAAIERVAAHKLFQHGAEYAAHRPTYPTELFARLADAVRSGPRSLAVDLGTGTGQALPGLLEHFERVVALEPSAGQLEAARAALPADAKSRVTLRQVGAEAIETGGGVPAGSADLVVAFQAAHWFQLHGESAERPGVYASAARALRPGGVVALVGYGNCVLHAAEGSFGADGASSAARAEEVANAAVRKLYKDDLGVHWDERRGHIDSHYVGLEPRAAQVAEWDDSATPSDGGARSTGGDSSEVLFTRCWRDEDLSIRREMSVAALAGYLSTWSAYKTFKREQPDAPDPIAAARRSLDAAFGDRPVVVEWPLFAIMVERA</sequence>
<evidence type="ECO:0000313" key="8">
    <source>
        <dbReference type="Proteomes" id="UP000323011"/>
    </source>
</evidence>
<evidence type="ECO:0000313" key="9">
    <source>
        <dbReference type="Proteomes" id="UP000324907"/>
    </source>
</evidence>
<accession>A0A5A8CQW9</accession>
<evidence type="ECO:0000313" key="10">
    <source>
        <dbReference type="Proteomes" id="UP000325113"/>
    </source>
</evidence>
<dbReference type="PANTHER" id="PTHR44942">
    <property type="entry name" value="METHYLTRANSF_11 DOMAIN-CONTAINING PROTEIN"/>
    <property type="match status" value="1"/>
</dbReference>
<gene>
    <name evidence="7" type="ORF">FNF28_05021</name>
    <name evidence="5" type="ORF">FNF29_06672</name>
    <name evidence="6" type="ORF">FNF31_06185</name>
</gene>
<evidence type="ECO:0000313" key="6">
    <source>
        <dbReference type="EMBL" id="KAA0154844.1"/>
    </source>
</evidence>
<feature type="domain" description="Methyltransferase type 11" evidence="4">
    <location>
        <begin position="51"/>
        <end position="156"/>
    </location>
</feature>
<dbReference type="CDD" id="cd02440">
    <property type="entry name" value="AdoMet_MTases"/>
    <property type="match status" value="1"/>
</dbReference>
<evidence type="ECO:0000256" key="3">
    <source>
        <dbReference type="ARBA" id="ARBA00022679"/>
    </source>
</evidence>
<dbReference type="AlphaFoldDB" id="A0A5A8CQW9"/>
<dbReference type="Proteomes" id="UP000325113">
    <property type="component" value="Unassembled WGS sequence"/>
</dbReference>